<feature type="domain" description="Peptidase MA-like" evidence="2">
    <location>
        <begin position="162"/>
        <end position="277"/>
    </location>
</feature>
<dbReference type="EMBL" id="JANPWE010000003">
    <property type="protein sequence ID" value="MCR6545496.1"/>
    <property type="molecule type" value="Genomic_DNA"/>
</dbReference>
<feature type="transmembrane region" description="Helical" evidence="1">
    <location>
        <begin position="15"/>
        <end position="37"/>
    </location>
</feature>
<evidence type="ECO:0000313" key="3">
    <source>
        <dbReference type="EMBL" id="MCR6545496.1"/>
    </source>
</evidence>
<keyword evidence="1" id="KW-0812">Transmembrane</keyword>
<sequence length="284" mass="32334">MIRDLFFYTGGGVKFLIKGIIAAIIVVIFLTVKYPYLPKVMTYKVFREYARISMNWETRHWQELAGGNFVLRFQPGDENVAKLVLATAEAAYAPVNERMSFSPGIKIPIILYPDNLALNKSFGWPADERAMGVYWAGVIRVLSPNAWIQEEDLIARFQSEGPIPHEYTHFIVDYLAGGNYPRWLTEGIAQRVEREITGYEMPLTGTEAFYPLGDMDDKFDLLPNQSVAYRQSLALVDFFVQTYGEGPLNQVLQELGHGQSMDQAFLNSIGCTMKDFEAQFLRQE</sequence>
<name>A0ABT1Y3P6_9FIRM</name>
<dbReference type="RefSeq" id="WP_089609233.1">
    <property type="nucleotide sequence ID" value="NZ_CP022121.1"/>
</dbReference>
<keyword evidence="4" id="KW-1185">Reference proteome</keyword>
<proteinExistence type="predicted"/>
<comment type="caution">
    <text evidence="3">The sequence shown here is derived from an EMBL/GenBank/DDBJ whole genome shotgun (WGS) entry which is preliminary data.</text>
</comment>
<accession>A0ABT1Y3P6</accession>
<keyword evidence="1" id="KW-0472">Membrane</keyword>
<organism evidence="3 4">
    <name type="scientific">Dehalobacterium formicoaceticum</name>
    <dbReference type="NCBI Taxonomy" id="51515"/>
    <lineage>
        <taxon>Bacteria</taxon>
        <taxon>Bacillati</taxon>
        <taxon>Bacillota</taxon>
        <taxon>Clostridia</taxon>
        <taxon>Eubacteriales</taxon>
        <taxon>Peptococcaceae</taxon>
        <taxon>Dehalobacterium</taxon>
    </lineage>
</organism>
<evidence type="ECO:0000256" key="1">
    <source>
        <dbReference type="SAM" id="Phobius"/>
    </source>
</evidence>
<reference evidence="3 4" key="1">
    <citation type="submission" date="2022-08" db="EMBL/GenBank/DDBJ databases">
        <title>Proteogenomics of the novel Dehalobacterium formicoaceticum strain EZ94 highlights a key role of methyltransferases during anaerobic dichloromethane degradation.</title>
        <authorList>
            <person name="Wasmund K."/>
        </authorList>
    </citation>
    <scope>NUCLEOTIDE SEQUENCE [LARGE SCALE GENOMIC DNA]</scope>
    <source>
        <strain evidence="3 4">EZ94</strain>
    </source>
</reference>
<keyword evidence="1" id="KW-1133">Transmembrane helix</keyword>
<dbReference type="Proteomes" id="UP001524944">
    <property type="component" value="Unassembled WGS sequence"/>
</dbReference>
<dbReference type="InterPro" id="IPR039568">
    <property type="entry name" value="Peptidase_MA-like_dom"/>
</dbReference>
<evidence type="ECO:0000313" key="4">
    <source>
        <dbReference type="Proteomes" id="UP001524944"/>
    </source>
</evidence>
<dbReference type="Pfam" id="PF13485">
    <property type="entry name" value="Peptidase_MA_2"/>
    <property type="match status" value="1"/>
</dbReference>
<evidence type="ECO:0000259" key="2">
    <source>
        <dbReference type="Pfam" id="PF13485"/>
    </source>
</evidence>
<gene>
    <name evidence="3" type="ORF">NVS47_08190</name>
</gene>
<protein>
    <recommendedName>
        <fullName evidence="2">Peptidase MA-like domain-containing protein</fullName>
    </recommendedName>
</protein>